<evidence type="ECO:0000259" key="2">
    <source>
        <dbReference type="Pfam" id="PF08450"/>
    </source>
</evidence>
<accession>A0ABU0IBU9</accession>
<dbReference type="InterPro" id="IPR013658">
    <property type="entry name" value="SGL"/>
</dbReference>
<dbReference type="SUPFAM" id="SSF63829">
    <property type="entry name" value="Calcium-dependent phosphotriesterase"/>
    <property type="match status" value="1"/>
</dbReference>
<feature type="domain" description="SMP-30/Gluconolactonase/LRE-like region" evidence="2">
    <location>
        <begin position="18"/>
        <end position="263"/>
    </location>
</feature>
<reference evidence="3 4" key="1">
    <citation type="submission" date="2023-07" db="EMBL/GenBank/DDBJ databases">
        <title>Genomic Encyclopedia of Type Strains, Phase IV (KMG-IV): sequencing the most valuable type-strain genomes for metagenomic binning, comparative biology and taxonomic classification.</title>
        <authorList>
            <person name="Goeker M."/>
        </authorList>
    </citation>
    <scope>NUCLEOTIDE SEQUENCE [LARGE SCALE GENOMIC DNA]</scope>
    <source>
        <strain evidence="3 4">DSM 100301</strain>
    </source>
</reference>
<evidence type="ECO:0000313" key="4">
    <source>
        <dbReference type="Proteomes" id="UP001235269"/>
    </source>
</evidence>
<dbReference type="InterPro" id="IPR005511">
    <property type="entry name" value="SMP-30"/>
</dbReference>
<dbReference type="Gene3D" id="2.120.10.30">
    <property type="entry name" value="TolB, C-terminal domain"/>
    <property type="match status" value="1"/>
</dbReference>
<dbReference type="Pfam" id="PF08450">
    <property type="entry name" value="SGL"/>
    <property type="match status" value="1"/>
</dbReference>
<gene>
    <name evidence="3" type="ORF">QO005_002053</name>
</gene>
<sequence>MTATFKAERIASPGCTIAECPVWSARENCVYWVDIPEKRLFRLDVAYGHLRSWALSVKVGAFAISDGGGFIAATEKGFAHLALEEEQALFTFGAGPDLPPGWRMNDGACDRQGRFWAGSISPTPAEADQWGALFSIGQEGQVVVRGGAFRVQNGLAWSPDGRRLYVSDSHISNVHVTRYDFDPETGACSNGQPFADHALLGGRPDGAAMDSDGCYWIAASDSGRLLRLTPEGRIDAVIEVDVPNPTNLCFGGADLSTAYITSLRREGVGGGDLFAVTLPFQGLAEPCYQP</sequence>
<dbReference type="RefSeq" id="WP_307157905.1">
    <property type="nucleotide sequence ID" value="NZ_JAUSWH010000005.1"/>
</dbReference>
<protein>
    <submittedName>
        <fullName evidence="3">Sugar lactone lactonase YvrE</fullName>
    </submittedName>
</protein>
<proteinExistence type="inferred from homology"/>
<dbReference type="PRINTS" id="PR01790">
    <property type="entry name" value="SMP30FAMILY"/>
</dbReference>
<dbReference type="PANTHER" id="PTHR10907">
    <property type="entry name" value="REGUCALCIN"/>
    <property type="match status" value="1"/>
</dbReference>
<comment type="similarity">
    <text evidence="1">Belongs to the SMP-30/CGR1 family.</text>
</comment>
<comment type="caution">
    <text evidence="3">The sequence shown here is derived from an EMBL/GenBank/DDBJ whole genome shotgun (WGS) entry which is preliminary data.</text>
</comment>
<name>A0ABU0IBU9_9HYPH</name>
<keyword evidence="4" id="KW-1185">Reference proteome</keyword>
<dbReference type="Proteomes" id="UP001235269">
    <property type="component" value="Unassembled WGS sequence"/>
</dbReference>
<dbReference type="EMBL" id="JAUSWH010000005">
    <property type="protein sequence ID" value="MDQ0455713.1"/>
    <property type="molecule type" value="Genomic_DNA"/>
</dbReference>
<evidence type="ECO:0000256" key="1">
    <source>
        <dbReference type="ARBA" id="ARBA00008853"/>
    </source>
</evidence>
<dbReference type="PANTHER" id="PTHR10907:SF47">
    <property type="entry name" value="REGUCALCIN"/>
    <property type="match status" value="1"/>
</dbReference>
<evidence type="ECO:0000313" key="3">
    <source>
        <dbReference type="EMBL" id="MDQ0455713.1"/>
    </source>
</evidence>
<dbReference type="InterPro" id="IPR011042">
    <property type="entry name" value="6-blade_b-propeller_TolB-like"/>
</dbReference>
<organism evidence="3 4">
    <name type="scientific">Rhizobium paknamense</name>
    <dbReference type="NCBI Taxonomy" id="1206817"/>
    <lineage>
        <taxon>Bacteria</taxon>
        <taxon>Pseudomonadati</taxon>
        <taxon>Pseudomonadota</taxon>
        <taxon>Alphaproteobacteria</taxon>
        <taxon>Hyphomicrobiales</taxon>
        <taxon>Rhizobiaceae</taxon>
        <taxon>Rhizobium/Agrobacterium group</taxon>
        <taxon>Rhizobium</taxon>
    </lineage>
</organism>